<dbReference type="Gene3D" id="3.90.1720.30">
    <property type="entry name" value="PPPDE domains"/>
    <property type="match status" value="1"/>
</dbReference>
<accession>J3LFF2</accession>
<dbReference type="eggNOG" id="KOG0256">
    <property type="taxonomic scope" value="Eukaryota"/>
</dbReference>
<dbReference type="Gene3D" id="3.90.1150.10">
    <property type="entry name" value="Aspartate Aminotransferase, domain 1"/>
    <property type="match status" value="1"/>
</dbReference>
<dbReference type="PANTHER" id="PTHR12378">
    <property type="entry name" value="DESUMOYLATING ISOPEPTIDASE"/>
    <property type="match status" value="1"/>
</dbReference>
<dbReference type="InterPro" id="IPR008580">
    <property type="entry name" value="PPPDE_dom"/>
</dbReference>
<keyword evidence="3" id="KW-0378">Hydrolase</keyword>
<dbReference type="GO" id="GO:0101005">
    <property type="term" value="F:deubiquitinase activity"/>
    <property type="evidence" value="ECO:0007669"/>
    <property type="project" value="TreeGrafter"/>
</dbReference>
<evidence type="ECO:0000256" key="3">
    <source>
        <dbReference type="ARBA" id="ARBA00022801"/>
    </source>
</evidence>
<dbReference type="SUPFAM" id="SSF53383">
    <property type="entry name" value="PLP-dependent transferases"/>
    <property type="match status" value="1"/>
</dbReference>
<dbReference type="Proteomes" id="UP000006038">
    <property type="component" value="Unassembled WGS sequence"/>
</dbReference>
<name>J3LFF2_ORYBR</name>
<protein>
    <recommendedName>
        <fullName evidence="5">PPPDE domain-containing protein</fullName>
    </recommendedName>
</protein>
<dbReference type="Pfam" id="PF05903">
    <property type="entry name" value="Peptidase_C97"/>
    <property type="match status" value="1"/>
</dbReference>
<dbReference type="PRINTS" id="PR00753">
    <property type="entry name" value="ACCSYNTHASE"/>
</dbReference>
<evidence type="ECO:0000256" key="2">
    <source>
        <dbReference type="ARBA" id="ARBA00022670"/>
    </source>
</evidence>
<dbReference type="PANTHER" id="PTHR12378:SF74">
    <property type="entry name" value="OS02G0655500 PROTEIN"/>
    <property type="match status" value="1"/>
</dbReference>
<dbReference type="InterPro" id="IPR015424">
    <property type="entry name" value="PyrdxlP-dep_Trfase"/>
</dbReference>
<dbReference type="SMART" id="SM01179">
    <property type="entry name" value="DUF862"/>
    <property type="match status" value="1"/>
</dbReference>
<evidence type="ECO:0000259" key="5">
    <source>
        <dbReference type="PROSITE" id="PS51858"/>
    </source>
</evidence>
<dbReference type="HOGENOM" id="CLU_878191_0_0_1"/>
<evidence type="ECO:0000313" key="6">
    <source>
        <dbReference type="EnsemblPlants" id="OB02G33690.1"/>
    </source>
</evidence>
<dbReference type="OMA" id="VIEEWSK"/>
<evidence type="ECO:0000256" key="1">
    <source>
        <dbReference type="ARBA" id="ARBA00008140"/>
    </source>
</evidence>
<keyword evidence="7" id="KW-1185">Reference proteome</keyword>
<dbReference type="GO" id="GO:0006508">
    <property type="term" value="P:proteolysis"/>
    <property type="evidence" value="ECO:0007669"/>
    <property type="project" value="UniProtKB-KW"/>
</dbReference>
<keyword evidence="2" id="KW-0645">Protease</keyword>
<evidence type="ECO:0000313" key="7">
    <source>
        <dbReference type="Proteomes" id="UP000006038"/>
    </source>
</evidence>
<dbReference type="AlphaFoldDB" id="J3LFF2"/>
<sequence>MAYQGSHLLSMKATSNGHGENSSYFDGWKAYDMNPFDPRHNRGGVIQMGLAENQLSLDVIEEWSKNHPEASICTQAGASQFKRIANFQYYHDLPEFRKAIQGRLAGFAAGGEEMDAGREGTVTPVLLNVYDLTPANDYLYWLGFGVFHSGIEVHGMEYGFGAHDFPSSGVFEVESKSCPGFVYRKSLWLGTTDMSQEEFRSFIEKLAGKYHGNSYHLISKNCNHFTDDVCKNLTGKPIPGWVNRLARVGSFFDCLLPESVQVSPVGRVPTLRAITDDDLDSISTISDSDEEDKHLLPAPSNDLHSVDVPPKLAKDLL</sequence>
<dbReference type="PROSITE" id="PS51858">
    <property type="entry name" value="PPPDE"/>
    <property type="match status" value="1"/>
</dbReference>
<dbReference type="InterPro" id="IPR015422">
    <property type="entry name" value="PyrdxlP-dep_Trfase_small"/>
</dbReference>
<feature type="region of interest" description="Disordered" evidence="4">
    <location>
        <begin position="288"/>
        <end position="309"/>
    </location>
</feature>
<dbReference type="EnsemblPlants" id="OB02G33690.1">
    <property type="protein sequence ID" value="OB02G33690.1"/>
    <property type="gene ID" value="OB02G33690"/>
</dbReference>
<feature type="domain" description="PPPDE" evidence="5">
    <location>
        <begin position="123"/>
        <end position="260"/>
    </location>
</feature>
<dbReference type="GO" id="GO:0016579">
    <property type="term" value="P:protein deubiquitination"/>
    <property type="evidence" value="ECO:0007669"/>
    <property type="project" value="TreeGrafter"/>
</dbReference>
<dbReference type="eggNOG" id="KOG0324">
    <property type="taxonomic scope" value="Eukaryota"/>
</dbReference>
<reference evidence="6" key="1">
    <citation type="submission" date="2013-04" db="UniProtKB">
        <authorList>
            <consortium name="EnsemblPlants"/>
        </authorList>
    </citation>
    <scope>IDENTIFICATION</scope>
</reference>
<comment type="similarity">
    <text evidence="1">Belongs to the DeSI family.</text>
</comment>
<proteinExistence type="inferred from homology"/>
<evidence type="ECO:0000256" key="4">
    <source>
        <dbReference type="SAM" id="MobiDB-lite"/>
    </source>
</evidence>
<organism evidence="6">
    <name type="scientific">Oryza brachyantha</name>
    <name type="common">malo sina</name>
    <dbReference type="NCBI Taxonomy" id="4533"/>
    <lineage>
        <taxon>Eukaryota</taxon>
        <taxon>Viridiplantae</taxon>
        <taxon>Streptophyta</taxon>
        <taxon>Embryophyta</taxon>
        <taxon>Tracheophyta</taxon>
        <taxon>Spermatophyta</taxon>
        <taxon>Magnoliopsida</taxon>
        <taxon>Liliopsida</taxon>
        <taxon>Poales</taxon>
        <taxon>Poaceae</taxon>
        <taxon>BOP clade</taxon>
        <taxon>Oryzoideae</taxon>
        <taxon>Oryzeae</taxon>
        <taxon>Oryzinae</taxon>
        <taxon>Oryza</taxon>
    </lineage>
</organism>
<dbReference type="InterPro" id="IPR042266">
    <property type="entry name" value="PPPDE_sf"/>
</dbReference>
<dbReference type="Gramene" id="OB02G33690.1">
    <property type="protein sequence ID" value="OB02G33690.1"/>
    <property type="gene ID" value="OB02G33690"/>
</dbReference>